<dbReference type="SUPFAM" id="SSF52540">
    <property type="entry name" value="P-loop containing nucleoside triphosphate hydrolases"/>
    <property type="match status" value="2"/>
</dbReference>
<dbReference type="RefSeq" id="WP_074198974.1">
    <property type="nucleotide sequence ID" value="NZ_FSQZ01000001.1"/>
</dbReference>
<dbReference type="GO" id="GO:0004386">
    <property type="term" value="F:helicase activity"/>
    <property type="evidence" value="ECO:0007669"/>
    <property type="project" value="UniProtKB-KW"/>
</dbReference>
<evidence type="ECO:0000313" key="3">
    <source>
        <dbReference type="Proteomes" id="UP000185093"/>
    </source>
</evidence>
<dbReference type="SMART" id="SM00382">
    <property type="entry name" value="AAA"/>
    <property type="match status" value="1"/>
</dbReference>
<sequence>MAQIELNEGFRKALDLMENSDKNVFITGRAGTGKSTLLTYFQQNTNKKAIVLAPTGVAALNVKGQTIHSFFGFKPNVTLDQIKKINTPKGSTSIYKKIDTIIIDEVSMVRADLLDCVDKFLRLNGPKKKLPFGGIQIIFIGDLYQLPPVVTKNEKEVFKTIYESPYFYSAKVFDSMDFEFIELDKIYRQHDQRFIDLLGAIRNKTVTDDDLKLLNSRVMPDFEPDRDEFFVYLTTTNKRAEEINEQQLSRLKGKTYIFKGAIKGEFGNDYLPTAPELKVKVGAQIMLLNNDSLGRWVNGSIGKVIDIYKDTLEDEDKESYIIAAELSDGSEVEITPHTWEIFHLYVEGDKLKSQTIGKFTQYPIMLAWAVTIHKSQGKTFDKVIIDIGRGAFAHGQVYVALSRCTSLDGIILKKPIKREHIWMDWDVVHFLTRCQYKKAEEAMSLEEKIDVIKKAIFEGMSLEILYLKPSNEKNVRIVRPIEVGEMEYKGKRYMGMRAFCSFRQEERVFRVDRILNLKVLKEQVVQM</sequence>
<dbReference type="InterPro" id="IPR051055">
    <property type="entry name" value="PIF1_helicase"/>
</dbReference>
<dbReference type="Pfam" id="PF05970">
    <property type="entry name" value="PIF1"/>
    <property type="match status" value="1"/>
</dbReference>
<dbReference type="InterPro" id="IPR010285">
    <property type="entry name" value="DNA_helicase_pif1-like_DEAD"/>
</dbReference>
<proteinExistence type="predicted"/>
<dbReference type="CDD" id="cd18809">
    <property type="entry name" value="SF1_C_RecD"/>
    <property type="match status" value="1"/>
</dbReference>
<dbReference type="Pfam" id="PF13280">
    <property type="entry name" value="WYL"/>
    <property type="match status" value="1"/>
</dbReference>
<dbReference type="PANTHER" id="PTHR47642">
    <property type="entry name" value="ATP-DEPENDENT DNA HELICASE"/>
    <property type="match status" value="1"/>
</dbReference>
<dbReference type="EMBL" id="FSQZ01000001">
    <property type="protein sequence ID" value="SIN62321.1"/>
    <property type="molecule type" value="Genomic_DNA"/>
</dbReference>
<dbReference type="Gene3D" id="3.40.50.300">
    <property type="entry name" value="P-loop containing nucleotide triphosphate hydrolases"/>
    <property type="match status" value="2"/>
</dbReference>
<dbReference type="InterPro" id="IPR026881">
    <property type="entry name" value="WYL_dom"/>
</dbReference>
<keyword evidence="2" id="KW-0067">ATP-binding</keyword>
<evidence type="ECO:0000259" key="1">
    <source>
        <dbReference type="SMART" id="SM00382"/>
    </source>
</evidence>
<reference evidence="2 3" key="1">
    <citation type="submission" date="2016-11" db="EMBL/GenBank/DDBJ databases">
        <authorList>
            <person name="Varghese N."/>
            <person name="Submissions S."/>
        </authorList>
    </citation>
    <scope>NUCLEOTIDE SEQUENCE [LARGE SCALE GENOMIC DNA]</scope>
    <source>
        <strain evidence="2 3">DSM 20664</strain>
    </source>
</reference>
<keyword evidence="2" id="KW-0547">Nucleotide-binding</keyword>
<gene>
    <name evidence="2" type="ORF">SAMN05444368_0134</name>
</gene>
<name>A0ABY1JAL4_9BACT</name>
<protein>
    <submittedName>
        <fullName evidence="2">Helicase</fullName>
    </submittedName>
</protein>
<dbReference type="InterPro" id="IPR003593">
    <property type="entry name" value="AAA+_ATPase"/>
</dbReference>
<keyword evidence="2" id="KW-0378">Hydrolase</keyword>
<accession>A0ABY1JAL4</accession>
<dbReference type="InterPro" id="IPR027417">
    <property type="entry name" value="P-loop_NTPase"/>
</dbReference>
<dbReference type="Proteomes" id="UP000185093">
    <property type="component" value="Unassembled WGS sequence"/>
</dbReference>
<keyword evidence="2" id="KW-0347">Helicase</keyword>
<organism evidence="2 3">
    <name type="scientific">Acetomicrobium flavidum</name>
    <dbReference type="NCBI Taxonomy" id="49896"/>
    <lineage>
        <taxon>Bacteria</taxon>
        <taxon>Thermotogati</taxon>
        <taxon>Synergistota</taxon>
        <taxon>Synergistia</taxon>
        <taxon>Synergistales</taxon>
        <taxon>Acetomicrobiaceae</taxon>
        <taxon>Acetomicrobium</taxon>
    </lineage>
</organism>
<keyword evidence="3" id="KW-1185">Reference proteome</keyword>
<feature type="domain" description="AAA+ ATPase" evidence="1">
    <location>
        <begin position="20"/>
        <end position="167"/>
    </location>
</feature>
<dbReference type="PROSITE" id="PS52050">
    <property type="entry name" value="WYL"/>
    <property type="match status" value="1"/>
</dbReference>
<comment type="caution">
    <text evidence="2">The sequence shown here is derived from an EMBL/GenBank/DDBJ whole genome shotgun (WGS) entry which is preliminary data.</text>
</comment>
<evidence type="ECO:0000313" key="2">
    <source>
        <dbReference type="EMBL" id="SIN62321.1"/>
    </source>
</evidence>